<keyword evidence="2" id="KW-1133">Transmembrane helix</keyword>
<dbReference type="InterPro" id="IPR011110">
    <property type="entry name" value="Reg_prop"/>
</dbReference>
<dbReference type="Gene3D" id="3.30.70.270">
    <property type="match status" value="1"/>
</dbReference>
<evidence type="ECO:0000256" key="2">
    <source>
        <dbReference type="SAM" id="Phobius"/>
    </source>
</evidence>
<feature type="domain" description="GGDEF" evidence="3">
    <location>
        <begin position="941"/>
        <end position="1072"/>
    </location>
</feature>
<dbReference type="PANTHER" id="PTHR43547">
    <property type="entry name" value="TWO-COMPONENT HISTIDINE KINASE"/>
    <property type="match status" value="1"/>
</dbReference>
<feature type="transmembrane region" description="Helical" evidence="2">
    <location>
        <begin position="836"/>
        <end position="855"/>
    </location>
</feature>
<dbReference type="InterPro" id="IPR013783">
    <property type="entry name" value="Ig-like_fold"/>
</dbReference>
<accession>A0ABT4CVG8</accession>
<dbReference type="InterPro" id="IPR000160">
    <property type="entry name" value="GGDEF_dom"/>
</dbReference>
<name>A0ABT4CVG8_9CLOT</name>
<dbReference type="Pfam" id="PF07495">
    <property type="entry name" value="Y_Y_Y"/>
    <property type="match status" value="1"/>
</dbReference>
<evidence type="ECO:0000256" key="1">
    <source>
        <dbReference type="ARBA" id="ARBA00022553"/>
    </source>
</evidence>
<gene>
    <name evidence="4" type="ORF">OW763_01145</name>
</gene>
<evidence type="ECO:0000259" key="3">
    <source>
        <dbReference type="PROSITE" id="PS50887"/>
    </source>
</evidence>
<sequence>MNMPIIRKTFIVIVLFFICVTFTAYGKEINAYFEHISRKEGLPQVSVNVISQDEFGFLWFGTQGGLTRFDGYKFCTFKNDVDNQNSLSDNSVWTIIFGDDGIMWVGTNGGLSKFDRTTETFTNYRFNPKENTTLSDNNVRTLLLDSQGTLWVGTRNGGLNSCKLDNNDKTIVFKRYKHNESNVNSLSNNYIRDLYEDDKGRLWVATNGGGLDYINLKNKEEGFTHFKFDTENPESISSNNVLSIFKSKDRGLFIGTDNGLNRLKENDNGISFEHFKYKLDNQTILHNESVSSMVEDSQGNLWIGSNGEGLSKMDENYEFQSFMPQTGDAHSLSGNDVRSLYFDQQGLLWIGTYGNGLNKMDYTTENFSILKHNENDDKSLSSDIVLSVLEDHNDTLWIGTWNGGVNRLKNKKTVDLKFINDPQDKTSISGNTIWTMVEDRRGDMWFGTWNDGLNRLTAEERLKKDPRFIRYSYNSKDPKSLGNNSILSIYEDSRGILWIGTWGGGLNRLDPDNIERGEIEFKKYLYDPENKQSIGDNFIKTIMEDQSGNIWVGTWGGGMSMLSSEAIQSGKNEFKRYEKSWNDPNTLSHNDVTAIYQDFEGIFWISTYGGGLNCFNPKTEQFKCYTEKDGLSNQELYGVVEDSEGFLWISTNCGINKFDPDSETFEQYDVRDGLQGNEFNQSAFLKGVDGELYFGGVEGLSIFNPHDIVENKFIPPVYLTEFRMMHKAVTISESGILTKPIYRTDEITLNYNDATFGMTFSTLNYRQSDKNNFAYMLEGFDKEWIKGDYLTRSAQYTNVDPGTYIFRVKASNDDGLWNTNGVSLKITILPPWWKLWWVRVGGVFFIGSVLLAVYFRKISLLKKQQIYLEREVQSRTEQIIQQKKEILQKNEVLLENNILLKKQAEELEKLIRQDHLTGLLNRRGFKEKAQVEWLRAAENNTTFAIVMVDIDYFKSVNDQYGHDAGDLVLVNVANMLKNSVRKVDFVGRFGGEEFIILLSEIGKEEAVMIAEGIRKDIENMVVESNEYSIKITLTQGIDFFEQGKTIEQCIKFADNALYRGKISGRNRVEIWN</sequence>
<dbReference type="InterPro" id="IPR015943">
    <property type="entry name" value="WD40/YVTN_repeat-like_dom_sf"/>
</dbReference>
<evidence type="ECO:0000313" key="4">
    <source>
        <dbReference type="EMBL" id="MCY6482961.1"/>
    </source>
</evidence>
<dbReference type="Gene3D" id="2.130.10.10">
    <property type="entry name" value="YVTN repeat-like/Quinoprotein amine dehydrogenase"/>
    <property type="match status" value="4"/>
</dbReference>
<dbReference type="SMART" id="SM00267">
    <property type="entry name" value="GGDEF"/>
    <property type="match status" value="1"/>
</dbReference>
<dbReference type="GO" id="GO:0052621">
    <property type="term" value="F:diguanylate cyclase activity"/>
    <property type="evidence" value="ECO:0007669"/>
    <property type="project" value="UniProtKB-EC"/>
</dbReference>
<dbReference type="EMBL" id="JAPQER010000001">
    <property type="protein sequence ID" value="MCY6482961.1"/>
    <property type="molecule type" value="Genomic_DNA"/>
</dbReference>
<dbReference type="InterPro" id="IPR043128">
    <property type="entry name" value="Rev_trsase/Diguanyl_cyclase"/>
</dbReference>
<dbReference type="RefSeq" id="WP_268039228.1">
    <property type="nucleotide sequence ID" value="NZ_JAPQER010000001.1"/>
</dbReference>
<dbReference type="Gene3D" id="2.60.40.10">
    <property type="entry name" value="Immunoglobulins"/>
    <property type="match status" value="1"/>
</dbReference>
<keyword evidence="1" id="KW-0597">Phosphoprotein</keyword>
<keyword evidence="4" id="KW-0548">Nucleotidyltransferase</keyword>
<proteinExistence type="predicted"/>
<organism evidence="4 5">
    <name type="scientific">Clostridium aestuarii</name>
    <dbReference type="NCBI Taxonomy" id="338193"/>
    <lineage>
        <taxon>Bacteria</taxon>
        <taxon>Bacillati</taxon>
        <taxon>Bacillota</taxon>
        <taxon>Clostridia</taxon>
        <taxon>Eubacteriales</taxon>
        <taxon>Clostridiaceae</taxon>
        <taxon>Clostridium</taxon>
    </lineage>
</organism>
<dbReference type="EC" id="2.7.7.65" evidence="4"/>
<dbReference type="InterPro" id="IPR029787">
    <property type="entry name" value="Nucleotide_cyclase"/>
</dbReference>
<dbReference type="Pfam" id="PF00990">
    <property type="entry name" value="GGDEF"/>
    <property type="match status" value="1"/>
</dbReference>
<keyword evidence="4" id="KW-0808">Transferase</keyword>
<reference evidence="4" key="1">
    <citation type="submission" date="2022-12" db="EMBL/GenBank/DDBJ databases">
        <authorList>
            <person name="Wang J."/>
        </authorList>
    </citation>
    <scope>NUCLEOTIDE SEQUENCE</scope>
    <source>
        <strain evidence="4">HY-45-18</strain>
    </source>
</reference>
<keyword evidence="2" id="KW-0472">Membrane</keyword>
<dbReference type="NCBIfam" id="TIGR00254">
    <property type="entry name" value="GGDEF"/>
    <property type="match status" value="1"/>
</dbReference>
<dbReference type="InterPro" id="IPR011123">
    <property type="entry name" value="Y_Y_Y"/>
</dbReference>
<comment type="caution">
    <text evidence="4">The sequence shown here is derived from an EMBL/GenBank/DDBJ whole genome shotgun (WGS) entry which is preliminary data.</text>
</comment>
<dbReference type="PROSITE" id="PS50887">
    <property type="entry name" value="GGDEF"/>
    <property type="match status" value="1"/>
</dbReference>
<dbReference type="CDD" id="cd01949">
    <property type="entry name" value="GGDEF"/>
    <property type="match status" value="1"/>
</dbReference>
<dbReference type="PANTHER" id="PTHR43547:SF2">
    <property type="entry name" value="HYBRID SIGNAL TRANSDUCTION HISTIDINE KINASE C"/>
    <property type="match status" value="1"/>
</dbReference>
<dbReference type="Pfam" id="PF07494">
    <property type="entry name" value="Reg_prop"/>
    <property type="match status" value="10"/>
</dbReference>
<dbReference type="Proteomes" id="UP001078443">
    <property type="component" value="Unassembled WGS sequence"/>
</dbReference>
<dbReference type="SUPFAM" id="SSF55073">
    <property type="entry name" value="Nucleotide cyclase"/>
    <property type="match status" value="1"/>
</dbReference>
<evidence type="ECO:0000313" key="5">
    <source>
        <dbReference type="Proteomes" id="UP001078443"/>
    </source>
</evidence>
<dbReference type="SUPFAM" id="SSF63829">
    <property type="entry name" value="Calcium-dependent phosphotriesterase"/>
    <property type="match status" value="3"/>
</dbReference>
<keyword evidence="2" id="KW-0812">Transmembrane</keyword>
<protein>
    <submittedName>
        <fullName evidence="4">Diguanylate cyclase</fullName>
        <ecNumber evidence="4">2.7.7.65</ecNumber>
    </submittedName>
</protein>
<keyword evidence="5" id="KW-1185">Reference proteome</keyword>